<dbReference type="EC" id="3.5.1.2" evidence="10"/>
<dbReference type="GO" id="GO:0008614">
    <property type="term" value="P:pyridoxine metabolic process"/>
    <property type="evidence" value="ECO:0007669"/>
    <property type="project" value="TreeGrafter"/>
</dbReference>
<dbReference type="InterPro" id="IPR029062">
    <property type="entry name" value="Class_I_gatase-like"/>
</dbReference>
<dbReference type="AlphaFoldDB" id="A0A9D9DQE0"/>
<evidence type="ECO:0000313" key="14">
    <source>
        <dbReference type="Proteomes" id="UP000823612"/>
    </source>
</evidence>
<dbReference type="Pfam" id="PF01174">
    <property type="entry name" value="SNO"/>
    <property type="match status" value="1"/>
</dbReference>
<feature type="active site" description="Charge relay system" evidence="10 11">
    <location>
        <position position="171"/>
    </location>
</feature>
<evidence type="ECO:0000256" key="9">
    <source>
        <dbReference type="ARBA" id="ARBA00064749"/>
    </source>
</evidence>
<dbReference type="GO" id="GO:0036381">
    <property type="term" value="F:pyridoxal 5'-phosphate synthase (glutamine hydrolysing) activity"/>
    <property type="evidence" value="ECO:0007669"/>
    <property type="project" value="UniProtKB-UniRule"/>
</dbReference>
<dbReference type="Gene3D" id="3.40.50.880">
    <property type="match status" value="1"/>
</dbReference>
<evidence type="ECO:0000256" key="2">
    <source>
        <dbReference type="ARBA" id="ARBA00022801"/>
    </source>
</evidence>
<protein>
    <recommendedName>
        <fullName evidence="10">Pyridoxal 5'-phosphate synthase subunit PdxT</fullName>
        <ecNumber evidence="10">4.3.3.6</ecNumber>
    </recommendedName>
    <alternativeName>
        <fullName evidence="10">Pdx2</fullName>
    </alternativeName>
    <alternativeName>
        <fullName evidence="10">Pyridoxal 5'-phosphate synthase glutaminase subunit</fullName>
        <ecNumber evidence="10">3.5.1.2</ecNumber>
    </alternativeName>
</protein>
<evidence type="ECO:0000256" key="6">
    <source>
        <dbReference type="ARBA" id="ARBA00047992"/>
    </source>
</evidence>
<evidence type="ECO:0000256" key="1">
    <source>
        <dbReference type="ARBA" id="ARBA00008345"/>
    </source>
</evidence>
<name>A0A9D9DQE0_9BACT</name>
<reference evidence="13" key="2">
    <citation type="journal article" date="2021" name="PeerJ">
        <title>Extensive microbial diversity within the chicken gut microbiome revealed by metagenomics and culture.</title>
        <authorList>
            <person name="Gilroy R."/>
            <person name="Ravi A."/>
            <person name="Getino M."/>
            <person name="Pursley I."/>
            <person name="Horton D.L."/>
            <person name="Alikhan N.F."/>
            <person name="Baker D."/>
            <person name="Gharbi K."/>
            <person name="Hall N."/>
            <person name="Watson M."/>
            <person name="Adriaenssens E.M."/>
            <person name="Foster-Nyarko E."/>
            <person name="Jarju S."/>
            <person name="Secka A."/>
            <person name="Antonio M."/>
            <person name="Oren A."/>
            <person name="Chaudhuri R.R."/>
            <person name="La Ragione R."/>
            <person name="Hildebrand F."/>
            <person name="Pallen M.J."/>
        </authorList>
    </citation>
    <scope>NUCLEOTIDE SEQUENCE</scope>
    <source>
        <strain evidence="13">2889</strain>
    </source>
</reference>
<dbReference type="PROSITE" id="PS01236">
    <property type="entry name" value="PDXT_SNO_1"/>
    <property type="match status" value="1"/>
</dbReference>
<dbReference type="PANTHER" id="PTHR31559">
    <property type="entry name" value="PYRIDOXAL 5'-PHOSPHATE SYNTHASE SUBUNIT SNO"/>
    <property type="match status" value="1"/>
</dbReference>
<comment type="similarity">
    <text evidence="1 10">Belongs to the glutaminase PdxT/SNO family.</text>
</comment>
<keyword evidence="3 10" id="KW-0663">Pyridoxal phosphate</keyword>
<dbReference type="Proteomes" id="UP000823612">
    <property type="component" value="Unassembled WGS sequence"/>
</dbReference>
<evidence type="ECO:0000256" key="12">
    <source>
        <dbReference type="PIRSR" id="PIRSR005639-2"/>
    </source>
</evidence>
<feature type="binding site" evidence="10 12">
    <location>
        <position position="107"/>
    </location>
    <ligand>
        <name>L-glutamine</name>
        <dbReference type="ChEBI" id="CHEBI:58359"/>
    </ligand>
</feature>
<feature type="active site" description="Nucleophile" evidence="10 11">
    <location>
        <position position="79"/>
    </location>
</feature>
<dbReference type="GO" id="GO:0005829">
    <property type="term" value="C:cytosol"/>
    <property type="evidence" value="ECO:0007669"/>
    <property type="project" value="TreeGrafter"/>
</dbReference>
<evidence type="ECO:0000256" key="11">
    <source>
        <dbReference type="PIRSR" id="PIRSR005639-1"/>
    </source>
</evidence>
<dbReference type="EC" id="4.3.3.6" evidence="10"/>
<dbReference type="GO" id="GO:0004359">
    <property type="term" value="F:glutaminase activity"/>
    <property type="evidence" value="ECO:0007669"/>
    <property type="project" value="UniProtKB-UniRule"/>
</dbReference>
<evidence type="ECO:0000313" key="13">
    <source>
        <dbReference type="EMBL" id="MBO8431919.1"/>
    </source>
</evidence>
<keyword evidence="2 10" id="KW-0378">Hydrolase</keyword>
<feature type="binding site" evidence="10 12">
    <location>
        <begin position="47"/>
        <end position="49"/>
    </location>
    <ligand>
        <name>L-glutamine</name>
        <dbReference type="ChEBI" id="CHEBI:58359"/>
    </ligand>
</feature>
<dbReference type="GO" id="GO:1903600">
    <property type="term" value="C:glutaminase complex"/>
    <property type="evidence" value="ECO:0007669"/>
    <property type="project" value="TreeGrafter"/>
</dbReference>
<evidence type="ECO:0000256" key="8">
    <source>
        <dbReference type="ARBA" id="ARBA00054599"/>
    </source>
</evidence>
<dbReference type="PANTHER" id="PTHR31559:SF0">
    <property type="entry name" value="PYRIDOXAL 5'-PHOSPHATE SYNTHASE SUBUNIT SNO1-RELATED"/>
    <property type="match status" value="1"/>
</dbReference>
<feature type="binding site" evidence="10 12">
    <location>
        <begin position="135"/>
        <end position="136"/>
    </location>
    <ligand>
        <name>L-glutamine</name>
        <dbReference type="ChEBI" id="CHEBI:58359"/>
    </ligand>
</feature>
<dbReference type="InterPro" id="IPR021196">
    <property type="entry name" value="PdxT/SNO_CS"/>
</dbReference>
<comment type="pathway">
    <text evidence="10">Cofactor biosynthesis; pyridoxal 5'-phosphate biosynthesis.</text>
</comment>
<evidence type="ECO:0000256" key="3">
    <source>
        <dbReference type="ARBA" id="ARBA00022898"/>
    </source>
</evidence>
<keyword evidence="4 10" id="KW-0315">Glutamine amidotransferase</keyword>
<proteinExistence type="inferred from homology"/>
<sequence length="191" mass="20909">MKTIGILGIQGAIEEHEAMLQSIGCNTRWVKESKDLRSIDGIILPGGESTSMGKQLEWSGLMEPLRKAIAKGMPAFGTCAGMILLAKELEGNNLQSRLGLMNIVVKRNAYGSQLDSFVTDLKVKGFAQPLPAVFIRAPRIEACGEGVETLASYKEHPVLVRQGNMMAASFHPELTDCTELHRYFAEQMVSE</sequence>
<organism evidence="13 14">
    <name type="scientific">Candidatus Pullibacteroides excrementavium</name>
    <dbReference type="NCBI Taxonomy" id="2840905"/>
    <lineage>
        <taxon>Bacteria</taxon>
        <taxon>Pseudomonadati</taxon>
        <taxon>Bacteroidota</taxon>
        <taxon>Bacteroidia</taxon>
        <taxon>Bacteroidales</taxon>
        <taxon>Candidatus Pullibacteroides</taxon>
    </lineage>
</organism>
<evidence type="ECO:0000256" key="5">
    <source>
        <dbReference type="ARBA" id="ARBA00023239"/>
    </source>
</evidence>
<feature type="active site" description="Charge relay system" evidence="10 11">
    <location>
        <position position="173"/>
    </location>
</feature>
<gene>
    <name evidence="10 13" type="primary">pdxT</name>
    <name evidence="13" type="ORF">IAB08_01315</name>
</gene>
<keyword evidence="5 10" id="KW-0456">Lyase</keyword>
<evidence type="ECO:0000256" key="7">
    <source>
        <dbReference type="ARBA" id="ARBA00049534"/>
    </source>
</evidence>
<evidence type="ECO:0000256" key="4">
    <source>
        <dbReference type="ARBA" id="ARBA00022962"/>
    </source>
</evidence>
<dbReference type="GO" id="GO:0042823">
    <property type="term" value="P:pyridoxal phosphate biosynthetic process"/>
    <property type="evidence" value="ECO:0007669"/>
    <property type="project" value="UniProtKB-UniRule"/>
</dbReference>
<evidence type="ECO:0000256" key="10">
    <source>
        <dbReference type="HAMAP-Rule" id="MF_01615"/>
    </source>
</evidence>
<dbReference type="SUPFAM" id="SSF52317">
    <property type="entry name" value="Class I glutamine amidotransferase-like"/>
    <property type="match status" value="1"/>
</dbReference>
<comment type="function">
    <text evidence="8 10">Catalyzes the hydrolysis of glutamine to glutamate and ammonia as part of the biosynthesis of pyridoxal 5'-phosphate. The resulting ammonia molecule is channeled to the active site of PdxS.</text>
</comment>
<comment type="catalytic activity">
    <reaction evidence="7 10">
        <text>L-glutamine + H2O = L-glutamate + NH4(+)</text>
        <dbReference type="Rhea" id="RHEA:15889"/>
        <dbReference type="ChEBI" id="CHEBI:15377"/>
        <dbReference type="ChEBI" id="CHEBI:28938"/>
        <dbReference type="ChEBI" id="CHEBI:29985"/>
        <dbReference type="ChEBI" id="CHEBI:58359"/>
        <dbReference type="EC" id="3.5.1.2"/>
    </reaction>
</comment>
<dbReference type="NCBIfam" id="TIGR03800">
    <property type="entry name" value="PLP_synth_Pdx2"/>
    <property type="match status" value="1"/>
</dbReference>
<dbReference type="HAMAP" id="MF_01615">
    <property type="entry name" value="PdxT"/>
    <property type="match status" value="1"/>
</dbReference>
<dbReference type="InterPro" id="IPR002161">
    <property type="entry name" value="PdxT/SNO"/>
</dbReference>
<dbReference type="PIRSF" id="PIRSF005639">
    <property type="entry name" value="Glut_amidoT_SNO"/>
    <property type="match status" value="1"/>
</dbReference>
<comment type="caution">
    <text evidence="13">The sequence shown here is derived from an EMBL/GenBank/DDBJ whole genome shotgun (WGS) entry which is preliminary data.</text>
</comment>
<dbReference type="CDD" id="cd01749">
    <property type="entry name" value="GATase1_PB"/>
    <property type="match status" value="1"/>
</dbReference>
<dbReference type="PROSITE" id="PS51130">
    <property type="entry name" value="PDXT_SNO_2"/>
    <property type="match status" value="1"/>
</dbReference>
<accession>A0A9D9DQE0</accession>
<reference evidence="13" key="1">
    <citation type="submission" date="2020-10" db="EMBL/GenBank/DDBJ databases">
        <authorList>
            <person name="Gilroy R."/>
        </authorList>
    </citation>
    <scope>NUCLEOTIDE SEQUENCE</scope>
    <source>
        <strain evidence="13">2889</strain>
    </source>
</reference>
<dbReference type="GO" id="GO:0006543">
    <property type="term" value="P:L-glutamine catabolic process"/>
    <property type="evidence" value="ECO:0007669"/>
    <property type="project" value="UniProtKB-UniRule"/>
</dbReference>
<dbReference type="EMBL" id="JADIMZ010000018">
    <property type="protein sequence ID" value="MBO8431919.1"/>
    <property type="molecule type" value="Genomic_DNA"/>
</dbReference>
<dbReference type="PROSITE" id="PS51273">
    <property type="entry name" value="GATASE_TYPE_1"/>
    <property type="match status" value="1"/>
</dbReference>
<dbReference type="FunFam" id="3.40.50.880:FF:000010">
    <property type="entry name" value="uncharacterized protein LOC100176842 isoform X2"/>
    <property type="match status" value="1"/>
</dbReference>
<comment type="subunit">
    <text evidence="9 10">In the presence of PdxS, forms a dodecamer of heterodimers. Only shows activity in the heterodimer.</text>
</comment>
<comment type="catalytic activity">
    <reaction evidence="6 10">
        <text>aldehydo-D-ribose 5-phosphate + D-glyceraldehyde 3-phosphate + L-glutamine = pyridoxal 5'-phosphate + L-glutamate + phosphate + 3 H2O + H(+)</text>
        <dbReference type="Rhea" id="RHEA:31507"/>
        <dbReference type="ChEBI" id="CHEBI:15377"/>
        <dbReference type="ChEBI" id="CHEBI:15378"/>
        <dbReference type="ChEBI" id="CHEBI:29985"/>
        <dbReference type="ChEBI" id="CHEBI:43474"/>
        <dbReference type="ChEBI" id="CHEBI:58273"/>
        <dbReference type="ChEBI" id="CHEBI:58359"/>
        <dbReference type="ChEBI" id="CHEBI:59776"/>
        <dbReference type="ChEBI" id="CHEBI:597326"/>
        <dbReference type="EC" id="4.3.3.6"/>
    </reaction>
</comment>